<dbReference type="Proteomes" id="UP000034185">
    <property type="component" value="Unassembled WGS sequence"/>
</dbReference>
<evidence type="ECO:0000313" key="2">
    <source>
        <dbReference type="EMBL" id="KKW27865.1"/>
    </source>
</evidence>
<dbReference type="PATRIC" id="fig|1618674.3.peg.208"/>
<name>A0A0G1XAJ6_9BACT</name>
<sequence>MSARSKKTMRVPYALSVHGKEEIDAVVRVLRSNTALGEKTKEFENKIAALFGKKYGCMVNSGSSANLLAFELLNLPKGSEVITPLLTFSTVVAPIVQKGLVPVFCDVDPRTFQIDIDQLEKAITNPDLPRLSKIAQKHKLYLIEDSCDTLGGTIDGKPTGAYSDISVTSFYGSHIINGAGGGGMICVNKPEWADRLVVLRGWGRRSSLFGEKADSEQLKNRFRSTIGGIPYDEKFVFSEIGYNFLPLELSAAFALEQLKKLPHFLEARKKNWIQFQQFFNTHDGFFNTAIQTPKTATAWLAFPVIIKQGTLFDRSTIVKYLEEHGIQTRPVFTGNILKQPGFERVPHRAPFGNYENTENIMRNAFVLGCHQGLSSQQIEYVQRTVSEFLSQYEKALKALNALRAAGKILGIPLASLIESFTNSDASTPRKHAMRF</sequence>
<dbReference type="InterPro" id="IPR015424">
    <property type="entry name" value="PyrdxlP-dep_Trfase"/>
</dbReference>
<dbReference type="GO" id="GO:0008483">
    <property type="term" value="F:transaminase activity"/>
    <property type="evidence" value="ECO:0007669"/>
    <property type="project" value="TreeGrafter"/>
</dbReference>
<dbReference type="PIRSF" id="PIRSF000390">
    <property type="entry name" value="PLP_StrS"/>
    <property type="match status" value="1"/>
</dbReference>
<organism evidence="2 3">
    <name type="scientific">Candidatus Kaiserbacteria bacterium GW2011_GWB1_52_6</name>
    <dbReference type="NCBI Taxonomy" id="1618674"/>
    <lineage>
        <taxon>Bacteria</taxon>
        <taxon>Candidatus Kaiseribacteriota</taxon>
    </lineage>
</organism>
<dbReference type="Gene3D" id="3.90.1150.10">
    <property type="entry name" value="Aspartate Aminotransferase, domain 1"/>
    <property type="match status" value="1"/>
</dbReference>
<protein>
    <submittedName>
        <fullName evidence="2">NDP-hexose 3,4-dehydratase</fullName>
    </submittedName>
</protein>
<dbReference type="InterPro" id="IPR015422">
    <property type="entry name" value="PyrdxlP-dep_Trfase_small"/>
</dbReference>
<evidence type="ECO:0000256" key="1">
    <source>
        <dbReference type="RuleBase" id="RU004508"/>
    </source>
</evidence>
<gene>
    <name evidence="2" type="ORF">UY70_C0006G0014</name>
</gene>
<reference evidence="2 3" key="1">
    <citation type="journal article" date="2015" name="Nature">
        <title>rRNA introns, odd ribosomes, and small enigmatic genomes across a large radiation of phyla.</title>
        <authorList>
            <person name="Brown C.T."/>
            <person name="Hug L.A."/>
            <person name="Thomas B.C."/>
            <person name="Sharon I."/>
            <person name="Castelle C.J."/>
            <person name="Singh A."/>
            <person name="Wilkins M.J."/>
            <person name="Williams K.H."/>
            <person name="Banfield J.F."/>
        </authorList>
    </citation>
    <scope>NUCLEOTIDE SEQUENCE [LARGE SCALE GENOMIC DNA]</scope>
</reference>
<keyword evidence="1" id="KW-0663">Pyridoxal phosphate</keyword>
<dbReference type="Gene3D" id="3.40.640.10">
    <property type="entry name" value="Type I PLP-dependent aspartate aminotransferase-like (Major domain)"/>
    <property type="match status" value="1"/>
</dbReference>
<accession>A0A0G1XAJ6</accession>
<dbReference type="SUPFAM" id="SSF53383">
    <property type="entry name" value="PLP-dependent transferases"/>
    <property type="match status" value="1"/>
</dbReference>
<comment type="caution">
    <text evidence="2">The sequence shown here is derived from an EMBL/GenBank/DDBJ whole genome shotgun (WGS) entry which is preliminary data.</text>
</comment>
<dbReference type="InterPro" id="IPR000653">
    <property type="entry name" value="DegT/StrS_aminotransferase"/>
</dbReference>
<dbReference type="AlphaFoldDB" id="A0A0G1XAJ6"/>
<dbReference type="PANTHER" id="PTHR30244">
    <property type="entry name" value="TRANSAMINASE"/>
    <property type="match status" value="1"/>
</dbReference>
<evidence type="ECO:0000313" key="3">
    <source>
        <dbReference type="Proteomes" id="UP000034185"/>
    </source>
</evidence>
<dbReference type="EMBL" id="LCRA01000006">
    <property type="protein sequence ID" value="KKW27865.1"/>
    <property type="molecule type" value="Genomic_DNA"/>
</dbReference>
<dbReference type="GO" id="GO:0000271">
    <property type="term" value="P:polysaccharide biosynthetic process"/>
    <property type="evidence" value="ECO:0007669"/>
    <property type="project" value="TreeGrafter"/>
</dbReference>
<dbReference type="Pfam" id="PF01041">
    <property type="entry name" value="DegT_DnrJ_EryC1"/>
    <property type="match status" value="1"/>
</dbReference>
<proteinExistence type="inferred from homology"/>
<dbReference type="PANTHER" id="PTHR30244:SF34">
    <property type="entry name" value="DTDP-4-AMINO-4,6-DIDEOXYGALACTOSE TRANSAMINASE"/>
    <property type="match status" value="1"/>
</dbReference>
<comment type="similarity">
    <text evidence="1">Belongs to the DegT/DnrJ/EryC1 family.</text>
</comment>
<dbReference type="GO" id="GO:0030170">
    <property type="term" value="F:pyridoxal phosphate binding"/>
    <property type="evidence" value="ECO:0007669"/>
    <property type="project" value="TreeGrafter"/>
</dbReference>
<dbReference type="CDD" id="cd00616">
    <property type="entry name" value="AHBA_syn"/>
    <property type="match status" value="1"/>
</dbReference>
<dbReference type="InterPro" id="IPR015421">
    <property type="entry name" value="PyrdxlP-dep_Trfase_major"/>
</dbReference>